<protein>
    <recommendedName>
        <fullName evidence="6">50S ribosomal protein L31</fullName>
    </recommendedName>
</protein>
<name>A0A5C0UI05_9RICK</name>
<organism evidence="7 8">
    <name type="scientific">Candidatus Sneabacter namystus</name>
    <dbReference type="NCBI Taxonomy" id="2601646"/>
    <lineage>
        <taxon>Bacteria</taxon>
        <taxon>Pseudomonadati</taxon>
        <taxon>Pseudomonadota</taxon>
        <taxon>Alphaproteobacteria</taxon>
        <taxon>Rickettsiales</taxon>
        <taxon>Rickettsiaceae</taxon>
        <taxon>Rickettsieae</taxon>
        <taxon>Candidatus Sneabacter</taxon>
    </lineage>
</organism>
<evidence type="ECO:0000256" key="2">
    <source>
        <dbReference type="ARBA" id="ARBA00009296"/>
    </source>
</evidence>
<gene>
    <name evidence="7" type="primary">rpmE</name>
    <name evidence="7" type="ORF">FZC37_00195</name>
</gene>
<dbReference type="Pfam" id="PF01197">
    <property type="entry name" value="Ribosomal_L31"/>
    <property type="match status" value="1"/>
</dbReference>
<reference evidence="7 8" key="1">
    <citation type="submission" date="2019-08" db="EMBL/GenBank/DDBJ databases">
        <title>Highly reduced genomes of protist endosymbionts show evolutionary convergence.</title>
        <authorList>
            <person name="George E."/>
            <person name="Husnik F."/>
            <person name="Tashyreva D."/>
            <person name="Prokopchuk G."/>
            <person name="Horak A."/>
            <person name="Kwong W.K."/>
            <person name="Lukes J."/>
            <person name="Keeling P.J."/>
        </authorList>
    </citation>
    <scope>NUCLEOTIDE SEQUENCE [LARGE SCALE GENOMIC DNA]</scope>
    <source>
        <strain evidence="7">1621</strain>
    </source>
</reference>
<dbReference type="KEGG" id="snay:FZC37_00195"/>
<keyword evidence="8" id="KW-1185">Reference proteome</keyword>
<dbReference type="EMBL" id="CP043312">
    <property type="protein sequence ID" value="QEK39370.1"/>
    <property type="molecule type" value="Genomic_DNA"/>
</dbReference>
<dbReference type="NCBIfam" id="TIGR00105">
    <property type="entry name" value="L31"/>
    <property type="match status" value="1"/>
</dbReference>
<sequence>MKKNIHPEYSEITVKIGKDEFKTMSTSSKKTLFMDVDFRQHPAWTKKGVVDAGSQSSVVNKFQKKYKDLGF</sequence>
<keyword evidence="4 6" id="KW-0689">Ribosomal protein</keyword>
<comment type="similarity">
    <text evidence="2">Belongs to the bacterial ribosomal protein bL31 family. Type A subfamily.</text>
</comment>
<evidence type="ECO:0000256" key="1">
    <source>
        <dbReference type="ARBA" id="ARBA00003795"/>
    </source>
</evidence>
<dbReference type="GO" id="GO:0003735">
    <property type="term" value="F:structural constituent of ribosome"/>
    <property type="evidence" value="ECO:0007669"/>
    <property type="project" value="InterPro"/>
</dbReference>
<dbReference type="GO" id="GO:1990904">
    <property type="term" value="C:ribonucleoprotein complex"/>
    <property type="evidence" value="ECO:0007669"/>
    <property type="project" value="UniProtKB-KW"/>
</dbReference>
<dbReference type="InterPro" id="IPR042105">
    <property type="entry name" value="Ribosomal_bL31_sf"/>
</dbReference>
<dbReference type="GO" id="GO:0005840">
    <property type="term" value="C:ribosome"/>
    <property type="evidence" value="ECO:0007669"/>
    <property type="project" value="UniProtKB-KW"/>
</dbReference>
<evidence type="ECO:0000313" key="7">
    <source>
        <dbReference type="EMBL" id="QEK39370.1"/>
    </source>
</evidence>
<evidence type="ECO:0000256" key="3">
    <source>
        <dbReference type="ARBA" id="ARBA00011838"/>
    </source>
</evidence>
<dbReference type="AlphaFoldDB" id="A0A5C0UI05"/>
<dbReference type="Proteomes" id="UP000323844">
    <property type="component" value="Chromosome"/>
</dbReference>
<evidence type="ECO:0000256" key="4">
    <source>
        <dbReference type="ARBA" id="ARBA00022980"/>
    </source>
</evidence>
<evidence type="ECO:0000313" key="8">
    <source>
        <dbReference type="Proteomes" id="UP000323844"/>
    </source>
</evidence>
<comment type="subunit">
    <text evidence="3">Part of the 50S ribosomal subunit.</text>
</comment>
<dbReference type="SUPFAM" id="SSF143800">
    <property type="entry name" value="L28p-like"/>
    <property type="match status" value="1"/>
</dbReference>
<dbReference type="InterPro" id="IPR034704">
    <property type="entry name" value="Ribosomal_bL28/bL31-like_sf"/>
</dbReference>
<dbReference type="RefSeq" id="WP_148951731.1">
    <property type="nucleotide sequence ID" value="NZ_CP043312.1"/>
</dbReference>
<accession>A0A5C0UI05</accession>
<dbReference type="Gene3D" id="4.10.830.30">
    <property type="entry name" value="Ribosomal protein L31"/>
    <property type="match status" value="1"/>
</dbReference>
<dbReference type="OrthoDB" id="9803251at2"/>
<keyword evidence="5 6" id="KW-0687">Ribonucleoprotein</keyword>
<evidence type="ECO:0000256" key="5">
    <source>
        <dbReference type="ARBA" id="ARBA00023274"/>
    </source>
</evidence>
<comment type="function">
    <text evidence="1">Binds the 23S rRNA.</text>
</comment>
<proteinExistence type="inferred from homology"/>
<dbReference type="InterPro" id="IPR002150">
    <property type="entry name" value="Ribosomal_bL31"/>
</dbReference>
<evidence type="ECO:0000256" key="6">
    <source>
        <dbReference type="RuleBase" id="RU000564"/>
    </source>
</evidence>
<dbReference type="GO" id="GO:0006412">
    <property type="term" value="P:translation"/>
    <property type="evidence" value="ECO:0007669"/>
    <property type="project" value="InterPro"/>
</dbReference>